<sequence length="122" mass="14110">MTSKQWSRKIITDLGIFFLLIALQAKATSPLQMRVEIGFEGFYKIGSWTPVRIFFENKGSSLQSRYGVFTADFQKVELWDSRWQKGDVLIKEEGIPLRVKLRLGAGKIFFLAFDFSRLDACY</sequence>
<protein>
    <submittedName>
        <fullName evidence="1">Uncharacterized protein</fullName>
    </submittedName>
</protein>
<comment type="caution">
    <text evidence="1">The sequence shown here is derived from an EMBL/GenBank/DDBJ whole genome shotgun (WGS) entry which is preliminary data.</text>
</comment>
<name>A0A0F9FF72_9ZZZZ</name>
<dbReference type="AlphaFoldDB" id="A0A0F9FF72"/>
<accession>A0A0F9FF72</accession>
<proteinExistence type="predicted"/>
<gene>
    <name evidence="1" type="ORF">LCGC14_2312430</name>
</gene>
<evidence type="ECO:0000313" key="1">
    <source>
        <dbReference type="EMBL" id="KKL49747.1"/>
    </source>
</evidence>
<reference evidence="1" key="1">
    <citation type="journal article" date="2015" name="Nature">
        <title>Complex archaea that bridge the gap between prokaryotes and eukaryotes.</title>
        <authorList>
            <person name="Spang A."/>
            <person name="Saw J.H."/>
            <person name="Jorgensen S.L."/>
            <person name="Zaremba-Niedzwiedzka K."/>
            <person name="Martijn J."/>
            <person name="Lind A.E."/>
            <person name="van Eijk R."/>
            <person name="Schleper C."/>
            <person name="Guy L."/>
            <person name="Ettema T.J."/>
        </authorList>
    </citation>
    <scope>NUCLEOTIDE SEQUENCE</scope>
</reference>
<dbReference type="EMBL" id="LAZR01032849">
    <property type="protein sequence ID" value="KKL49747.1"/>
    <property type="molecule type" value="Genomic_DNA"/>
</dbReference>
<organism evidence="1">
    <name type="scientific">marine sediment metagenome</name>
    <dbReference type="NCBI Taxonomy" id="412755"/>
    <lineage>
        <taxon>unclassified sequences</taxon>
        <taxon>metagenomes</taxon>
        <taxon>ecological metagenomes</taxon>
    </lineage>
</organism>